<evidence type="ECO:0000313" key="13">
    <source>
        <dbReference type="Proteomes" id="UP000054845"/>
    </source>
</evidence>
<feature type="region of interest" description="Disordered" evidence="8">
    <location>
        <begin position="287"/>
        <end position="313"/>
    </location>
</feature>
<dbReference type="InterPro" id="IPR002645">
    <property type="entry name" value="STAS_dom"/>
</dbReference>
<dbReference type="InterPro" id="IPR018490">
    <property type="entry name" value="cNMP-bd_dom_sf"/>
</dbReference>
<dbReference type="InterPro" id="IPR036513">
    <property type="entry name" value="STAS_dom_sf"/>
</dbReference>
<evidence type="ECO:0000256" key="3">
    <source>
        <dbReference type="ARBA" id="ARBA00022554"/>
    </source>
</evidence>
<dbReference type="PROSITE" id="PS50801">
    <property type="entry name" value="STAS"/>
    <property type="match status" value="1"/>
</dbReference>
<dbReference type="PANTHER" id="PTHR43310:SF4">
    <property type="entry name" value="AFR304WP"/>
    <property type="match status" value="1"/>
</dbReference>
<dbReference type="CDD" id="cd00038">
    <property type="entry name" value="CAP_ED"/>
    <property type="match status" value="1"/>
</dbReference>
<dbReference type="STRING" id="401625.A0A0P1BE09"/>
<keyword evidence="13" id="KW-1185">Reference proteome</keyword>
<evidence type="ECO:0000256" key="8">
    <source>
        <dbReference type="SAM" id="MobiDB-lite"/>
    </source>
</evidence>
<feature type="region of interest" description="Disordered" evidence="8">
    <location>
        <begin position="117"/>
        <end position="138"/>
    </location>
</feature>
<dbReference type="Pfam" id="PF00027">
    <property type="entry name" value="cNMP_binding"/>
    <property type="match status" value="1"/>
</dbReference>
<dbReference type="InterPro" id="IPR052706">
    <property type="entry name" value="Membrane-Transporter-like"/>
</dbReference>
<evidence type="ECO:0000256" key="1">
    <source>
        <dbReference type="ARBA" id="ARBA00004128"/>
    </source>
</evidence>
<feature type="region of interest" description="Disordered" evidence="8">
    <location>
        <begin position="73"/>
        <end position="97"/>
    </location>
</feature>
<feature type="compositionally biased region" description="Polar residues" evidence="8">
    <location>
        <begin position="244"/>
        <end position="268"/>
    </location>
</feature>
<dbReference type="CDD" id="cd07042">
    <property type="entry name" value="STAS_SulP_like_sulfate_transporter"/>
    <property type="match status" value="1"/>
</dbReference>
<dbReference type="Pfam" id="PF01740">
    <property type="entry name" value="STAS"/>
    <property type="match status" value="1"/>
</dbReference>
<feature type="region of interest" description="Disordered" evidence="8">
    <location>
        <begin position="1"/>
        <end position="61"/>
    </location>
</feature>
<keyword evidence="7 9" id="KW-0472">Membrane</keyword>
<keyword evidence="5" id="KW-0029">Amino-acid transport</keyword>
<dbReference type="PROSITE" id="PS50042">
    <property type="entry name" value="CNMP_BINDING_3"/>
    <property type="match status" value="1"/>
</dbReference>
<feature type="transmembrane region" description="Helical" evidence="9">
    <location>
        <begin position="921"/>
        <end position="952"/>
    </location>
</feature>
<dbReference type="InterPro" id="IPR014710">
    <property type="entry name" value="RmlC-like_jellyroll"/>
</dbReference>
<evidence type="ECO:0000256" key="4">
    <source>
        <dbReference type="ARBA" id="ARBA00022692"/>
    </source>
</evidence>
<evidence type="ECO:0000313" key="12">
    <source>
        <dbReference type="EMBL" id="CEH14213.1"/>
    </source>
</evidence>
<feature type="transmembrane region" description="Helical" evidence="9">
    <location>
        <begin position="618"/>
        <end position="639"/>
    </location>
</feature>
<feature type="transmembrane region" description="Helical" evidence="9">
    <location>
        <begin position="557"/>
        <end position="576"/>
    </location>
</feature>
<comment type="subcellular location">
    <subcellularLocation>
        <location evidence="1">Vacuole membrane</location>
        <topology evidence="1">Multi-pass membrane protein</topology>
    </subcellularLocation>
</comment>
<dbReference type="InterPro" id="IPR000595">
    <property type="entry name" value="cNMP-bd_dom"/>
</dbReference>
<dbReference type="SUPFAM" id="SSF52091">
    <property type="entry name" value="SpoIIaa-like"/>
    <property type="match status" value="1"/>
</dbReference>
<feature type="transmembrane region" description="Helical" evidence="9">
    <location>
        <begin position="524"/>
        <end position="545"/>
    </location>
</feature>
<feature type="region of interest" description="Disordered" evidence="8">
    <location>
        <begin position="207"/>
        <end position="269"/>
    </location>
</feature>
<protein>
    <submittedName>
        <fullName evidence="12">Vacuole protein</fullName>
    </submittedName>
</protein>
<keyword evidence="2" id="KW-0813">Transport</keyword>
<dbReference type="Proteomes" id="UP000054845">
    <property type="component" value="Unassembled WGS sequence"/>
</dbReference>
<feature type="transmembrane region" description="Helical" evidence="9">
    <location>
        <begin position="725"/>
        <end position="745"/>
    </location>
</feature>
<evidence type="ECO:0000259" key="11">
    <source>
        <dbReference type="PROSITE" id="PS50801"/>
    </source>
</evidence>
<keyword evidence="4 9" id="KW-0812">Transmembrane</keyword>
<accession>A0A0P1BE09</accession>
<feature type="domain" description="Cyclic nucleotide-binding" evidence="10">
    <location>
        <begin position="1234"/>
        <end position="1324"/>
    </location>
</feature>
<feature type="transmembrane region" description="Helical" evidence="9">
    <location>
        <begin position="701"/>
        <end position="718"/>
    </location>
</feature>
<dbReference type="Gene3D" id="3.30.750.24">
    <property type="entry name" value="STAS domain"/>
    <property type="match status" value="1"/>
</dbReference>
<feature type="transmembrane region" description="Helical" evidence="9">
    <location>
        <begin position="646"/>
        <end position="668"/>
    </location>
</feature>
<dbReference type="InterPro" id="IPR011547">
    <property type="entry name" value="SLC26A/SulP_dom"/>
</dbReference>
<feature type="transmembrane region" description="Helical" evidence="9">
    <location>
        <begin position="795"/>
        <end position="815"/>
    </location>
</feature>
<feature type="transmembrane region" description="Helical" evidence="9">
    <location>
        <begin position="835"/>
        <end position="856"/>
    </location>
</feature>
<sequence length="1359" mass="145257">MPRLFRRGSEDQGLSEEVTVPNTQSADAAAAAQITPSARRGGFLSSPFRRGSVQSTGSAANAEPVSAGFLETSATSTNPSLAPPFSGPPTGQRFFPRSLTTDAPALAAHAPAGPILRRPSAQAHQSRAPRSVTYHPGAGDTSGLDYASEGEAIRALNAGSSGFHLEGRSYRFQPGTADGGLYGRSYTATQNTIRDSTAQLAGMALMSDDEGSNASQSRIEERDEPESGAATPPDANLAGDSLQIGPQSFKPSSFASNTSQQRGPSNLSRALDLNGGLAAAVDIPSASNESTPVAGARSPNVTVDSQGATDDTTPRAGLALADLEAGEATPLLRANESASKARARQPAYGAASSAKSRGWSRSDARSAYSMGASAISVPGIHGEHGAEDAHAGESGFSVRSWRGAQSAGHDMSQSVYGSGVLAAAMAEAAAEEAHGRARTPVAPDASYTSQGHALAIGSSETNQWSQQALPPWWGLLPTGLRPGKGTRKVKDMSNPFNHLRNAFESLKKLTWRDVGNASVEPVRLLPAVILGLLLNVLDGVSYGLIIFPNSYPIFSEFGGDGVSMFFVTCVISQLVYSLGGSIFRGGNGSMMIEVVPFFHILVQGIINELGDEDAAAVISTTIVSFALSSIFAGVVFLLLGYFRLGVLIGFFPRHILVGCIGGVGVFLIETGMEVAGQLKSEGGFNWDLPTFQYFTQSWDMVAHWAPALGLAVLLRLITAKFHHPLIFPAYFLVLPVLFYAFVVGAGRQSLPFLRDHGWVFDIGDAGNTPFWRFYTYFDFRKTSLTALWSTMPTQLALTFFSILHVPLNVPALAVSVGEDNLDTDRELVAHGVSNILAGLLGSVPNYLCYVNSVLFYRVGGGSRLSGVMLAAGTAGILIAGPGAISYLPIVVVGALIFVLGIDLVKEALWDTIGRVNRWEYFTIVAIIAVMTYYDFVVGILVGIILACCFFVIQTSKRRVIRAVLDGSIARSTVRRHATQRHFLDAVGSQTQIVKLQGFLYFANISSVEELIRRALDIAAWQRNPIRFLIVDFSLVSGIDFSAAEAFTRVSRLLDAKDVVLVFCGLAPDSEVGDALRAVDIHEGVRLEIFQHLNEALEWTENQFLRSMYASGLAAGKQFTQASVAAGDGLDMPDKKRKPAFVLDEAFENSPRRHHLQEAAIEAAKGTSDAMAAVRAAAGVEEGGTNPSTSAAAPSTPSEVAIQAPPAPRVQPLPLLMATFQAYRDPQAGEKVFMELAKSFEPLHLSAGETLWERGDESDAMYLIEAGILKARYDFQEGYEINEAMLAGTIAGEMTFLAREPRNTTAFADSDCTLWRMDRRSLSEMENGSAKTFSIFIRMLLRASNEESAGLMSYLVSRLS</sequence>
<dbReference type="GO" id="GO:0000329">
    <property type="term" value="C:fungal-type vacuole membrane"/>
    <property type="evidence" value="ECO:0007669"/>
    <property type="project" value="UniProtKB-ARBA"/>
</dbReference>
<dbReference type="GO" id="GO:0034490">
    <property type="term" value="P:basic amino acid transmembrane import into vacuole"/>
    <property type="evidence" value="ECO:0007669"/>
    <property type="project" value="UniProtKB-ARBA"/>
</dbReference>
<organism evidence="12 13">
    <name type="scientific">Ceraceosorus bombacis</name>
    <dbReference type="NCBI Taxonomy" id="401625"/>
    <lineage>
        <taxon>Eukaryota</taxon>
        <taxon>Fungi</taxon>
        <taxon>Dikarya</taxon>
        <taxon>Basidiomycota</taxon>
        <taxon>Ustilaginomycotina</taxon>
        <taxon>Exobasidiomycetes</taxon>
        <taxon>Ceraceosorales</taxon>
        <taxon>Ceraceosoraceae</taxon>
        <taxon>Ceraceosorus</taxon>
    </lineage>
</organism>
<dbReference type="Pfam" id="PF00916">
    <property type="entry name" value="Sulfate_transp"/>
    <property type="match status" value="1"/>
</dbReference>
<evidence type="ECO:0000256" key="5">
    <source>
        <dbReference type="ARBA" id="ARBA00022970"/>
    </source>
</evidence>
<evidence type="ECO:0000256" key="7">
    <source>
        <dbReference type="ARBA" id="ARBA00023136"/>
    </source>
</evidence>
<dbReference type="FunFam" id="3.30.750.24:FF:000012">
    <property type="entry name" value="Sulfate transporter family protein"/>
    <property type="match status" value="1"/>
</dbReference>
<evidence type="ECO:0000256" key="6">
    <source>
        <dbReference type="ARBA" id="ARBA00022989"/>
    </source>
</evidence>
<feature type="region of interest" description="Disordered" evidence="8">
    <location>
        <begin position="335"/>
        <end position="361"/>
    </location>
</feature>
<dbReference type="SUPFAM" id="SSF51206">
    <property type="entry name" value="cAMP-binding domain-like"/>
    <property type="match status" value="1"/>
</dbReference>
<feature type="domain" description="STAS" evidence="11">
    <location>
        <begin position="992"/>
        <end position="1099"/>
    </location>
</feature>
<dbReference type="OrthoDB" id="409725at2759"/>
<keyword evidence="3" id="KW-0926">Vacuole</keyword>
<name>A0A0P1BE09_9BASI</name>
<feature type="compositionally biased region" description="Polar residues" evidence="8">
    <location>
        <begin position="299"/>
        <end position="311"/>
    </location>
</feature>
<feature type="transmembrane region" description="Helical" evidence="9">
    <location>
        <begin position="868"/>
        <end position="901"/>
    </location>
</feature>
<dbReference type="Gene3D" id="2.60.120.10">
    <property type="entry name" value="Jelly Rolls"/>
    <property type="match status" value="1"/>
</dbReference>
<dbReference type="PANTHER" id="PTHR43310">
    <property type="entry name" value="SULFATE TRANSPORTER YBAR-RELATED"/>
    <property type="match status" value="1"/>
</dbReference>
<dbReference type="SMART" id="SM00100">
    <property type="entry name" value="cNMP"/>
    <property type="match status" value="1"/>
</dbReference>
<evidence type="ECO:0000256" key="9">
    <source>
        <dbReference type="SAM" id="Phobius"/>
    </source>
</evidence>
<reference evidence="12 13" key="1">
    <citation type="submission" date="2014-09" db="EMBL/GenBank/DDBJ databases">
        <authorList>
            <person name="Magalhaes I.L.F."/>
            <person name="Oliveira U."/>
            <person name="Santos F.R."/>
            <person name="Vidigal T.H.D.A."/>
            <person name="Brescovit A.D."/>
            <person name="Santos A.J."/>
        </authorList>
    </citation>
    <scope>NUCLEOTIDE SEQUENCE [LARGE SCALE GENOMIC DNA]</scope>
</reference>
<keyword evidence="6 9" id="KW-1133">Transmembrane helix</keyword>
<dbReference type="EMBL" id="CCYA01000240">
    <property type="protein sequence ID" value="CEH14213.1"/>
    <property type="molecule type" value="Genomic_DNA"/>
</dbReference>
<evidence type="ECO:0000259" key="10">
    <source>
        <dbReference type="PROSITE" id="PS50042"/>
    </source>
</evidence>
<evidence type="ECO:0000256" key="2">
    <source>
        <dbReference type="ARBA" id="ARBA00022448"/>
    </source>
</evidence>
<proteinExistence type="predicted"/>